<feature type="compositionally biased region" description="Low complexity" evidence="10">
    <location>
        <begin position="12"/>
        <end position="27"/>
    </location>
</feature>
<gene>
    <name evidence="13" type="ORF">G7K_3667-t1</name>
</gene>
<keyword evidence="14" id="KW-1185">Reference proteome</keyword>
<dbReference type="PROSITE" id="PS00108">
    <property type="entry name" value="PROTEIN_KINASE_ST"/>
    <property type="match status" value="1"/>
</dbReference>
<evidence type="ECO:0000256" key="8">
    <source>
        <dbReference type="ARBA" id="ARBA00047899"/>
    </source>
</evidence>
<evidence type="ECO:0000256" key="5">
    <source>
        <dbReference type="ARBA" id="ARBA00022741"/>
    </source>
</evidence>
<accession>A0A0E9NI79</accession>
<dbReference type="STRING" id="698492.A0A0E9NI79"/>
<feature type="compositionally biased region" description="Polar residues" evidence="10">
    <location>
        <begin position="160"/>
        <end position="173"/>
    </location>
</feature>
<dbReference type="InterPro" id="IPR000719">
    <property type="entry name" value="Prot_kinase_dom"/>
</dbReference>
<dbReference type="Pfam" id="PF00069">
    <property type="entry name" value="Pkinase"/>
    <property type="match status" value="1"/>
</dbReference>
<dbReference type="InterPro" id="IPR008271">
    <property type="entry name" value="Ser/Thr_kinase_AS"/>
</dbReference>
<feature type="region of interest" description="Disordered" evidence="10">
    <location>
        <begin position="566"/>
        <end position="585"/>
    </location>
</feature>
<proteinExistence type="inferred from homology"/>
<evidence type="ECO:0000256" key="7">
    <source>
        <dbReference type="ARBA" id="ARBA00022840"/>
    </source>
</evidence>
<feature type="domain" description="Rab-GAP TBC" evidence="12">
    <location>
        <begin position="914"/>
        <end position="1103"/>
    </location>
</feature>
<protein>
    <recommendedName>
        <fullName evidence="2">non-specific serine/threonine protein kinase</fullName>
        <ecNumber evidence="2">2.7.11.1</ecNumber>
    </recommendedName>
</protein>
<dbReference type="EC" id="2.7.11.1" evidence="2"/>
<comment type="similarity">
    <text evidence="1">Belongs to the protein kinase superfamily. AGC Ser/Thr protein kinase family.</text>
</comment>
<reference evidence="13 14" key="1">
    <citation type="journal article" date="2011" name="J. Gen. Appl. Microbiol.">
        <title>Draft genome sequencing of the enigmatic yeast Saitoella complicata.</title>
        <authorList>
            <person name="Nishida H."/>
            <person name="Hamamoto M."/>
            <person name="Sugiyama J."/>
        </authorList>
    </citation>
    <scope>NUCLEOTIDE SEQUENCE [LARGE SCALE GENOMIC DNA]</scope>
    <source>
        <strain evidence="13 14">NRRL Y-17804</strain>
    </source>
</reference>
<dbReference type="PROSITE" id="PS50086">
    <property type="entry name" value="TBC_RABGAP"/>
    <property type="match status" value="1"/>
</dbReference>
<dbReference type="Pfam" id="PF00566">
    <property type="entry name" value="RabGAP-TBC"/>
    <property type="match status" value="1"/>
</dbReference>
<feature type="region of interest" description="Disordered" evidence="10">
    <location>
        <begin position="1"/>
        <end position="32"/>
    </location>
</feature>
<feature type="compositionally biased region" description="Low complexity" evidence="10">
    <location>
        <begin position="383"/>
        <end position="396"/>
    </location>
</feature>
<dbReference type="GO" id="GO:0005524">
    <property type="term" value="F:ATP binding"/>
    <property type="evidence" value="ECO:0007669"/>
    <property type="project" value="UniProtKB-KW"/>
</dbReference>
<dbReference type="FunFam" id="1.10.510.10:FF:000121">
    <property type="entry name" value="Serine/threonine-protein kinase nrc-2"/>
    <property type="match status" value="1"/>
</dbReference>
<keyword evidence="3" id="KW-0723">Serine/threonine-protein kinase</keyword>
<feature type="compositionally biased region" description="Low complexity" evidence="10">
    <location>
        <begin position="121"/>
        <end position="142"/>
    </location>
</feature>
<evidence type="ECO:0000256" key="2">
    <source>
        <dbReference type="ARBA" id="ARBA00012513"/>
    </source>
</evidence>
<dbReference type="SMART" id="SM00220">
    <property type="entry name" value="S_TKc"/>
    <property type="match status" value="1"/>
</dbReference>
<evidence type="ECO:0000256" key="9">
    <source>
        <dbReference type="ARBA" id="ARBA00048679"/>
    </source>
</evidence>
<feature type="region of interest" description="Disordered" evidence="10">
    <location>
        <begin position="63"/>
        <end position="90"/>
    </location>
</feature>
<comment type="catalytic activity">
    <reaction evidence="9">
        <text>L-seryl-[protein] + ATP = O-phospho-L-seryl-[protein] + ADP + H(+)</text>
        <dbReference type="Rhea" id="RHEA:17989"/>
        <dbReference type="Rhea" id="RHEA-COMP:9863"/>
        <dbReference type="Rhea" id="RHEA-COMP:11604"/>
        <dbReference type="ChEBI" id="CHEBI:15378"/>
        <dbReference type="ChEBI" id="CHEBI:29999"/>
        <dbReference type="ChEBI" id="CHEBI:30616"/>
        <dbReference type="ChEBI" id="CHEBI:83421"/>
        <dbReference type="ChEBI" id="CHEBI:456216"/>
        <dbReference type="EC" id="2.7.11.1"/>
    </reaction>
</comment>
<feature type="compositionally biased region" description="Polar residues" evidence="10">
    <location>
        <begin position="1285"/>
        <end position="1294"/>
    </location>
</feature>
<feature type="compositionally biased region" description="Low complexity" evidence="10">
    <location>
        <begin position="1429"/>
        <end position="1444"/>
    </location>
</feature>
<dbReference type="FunFam" id="1.10.8.270:FF:000026">
    <property type="entry name" value="TBC (Tre-2/Bub2/Cdc16) domain family"/>
    <property type="match status" value="1"/>
</dbReference>
<dbReference type="Gene3D" id="1.10.510.10">
    <property type="entry name" value="Transferase(Phosphotransferase) domain 1"/>
    <property type="match status" value="1"/>
</dbReference>
<sequence length="1878" mass="206038">MENGSGRPSPLKSQPPSNKTSNNPTNSLYDHSPNQQQFLDILIEVITPLRILSRSETIVRSPDSILPTTESVMDHPLSPPPEEALDGQGDVQEVRSVNGKGKGKVTVMATVLQEEREQPEVTVTSPTTRSSATARTPSDSSTNVPPSRNNLSVLPPIPFNDSTTSPNSPASIASRQPLFEDSLLTPTNIPGNVHLLPDTTLQKLIDRHGALTLIRQLSTDLAHRDAQITESRRRWENRERALIRMLNEAGIGSVDVQRGLGRLLRRRRSRESIFSEEEGGGGEYAESVSSLLVQAMSEPGVTEDEMSVHVVDGDGDDDWMSTPGRRTSVTPKRPQRDSPQASARKEEGSPVTTPVRPKAGVIRRFSQSIFGWDKPTADPLAVSEPPSTTTSTANSPQAVRAPSPRSTSVMAPGLTRTSSRSSSLFSAFGLPVQPPVAATARRFTAPVVQGMPRPNMAATSKTPSLMSSPRAVLPPATTTVTTEATGAMEGAPPVFGLRKASERGNSGQVLERGQPLHFRAIAMASSMLSFTTSSLGAPVKKNSSVRVKGWAEQLLSSLPAGTMERRDVEVKSPDAESEGAETMSLASETMEQMREIMVRNTAKMNTSPRKRASTLLNNANFHITQPAGQGTHPGSWQPLKTEGGVQKSMSQTSLFSLTEHTVELDTIVPRDARPPTFVSEPREDMILTDRFGFIYDAKSQRSRKLSEVVDLSAEEERAAAAEERPVTPRTREWEDEEGVGEEEDVLKTPTHWTHFKQFEVKPRPVTQRVPNGLGLRKRRSQSLSAVGQSLRSSSAGSLPVRQPLRRTPTSLAPASSIPTAMSTVTAATQSSANVNGETSTARLLLSQLTDHDALQKAQREKWDAFFKKIRAERAALPDGPGGEQGELVGIAGLGLAGKEGKARWKEFRGLVMSGVPVVYRSKIWGECAGVHALRHPGYYEELLKDGVDGDAMACMQIDMDIYRTMMNNVYFGGKGPGVVKLRRVLLAFSRHNSVVGYCQGMNVIAATLLLTHATEEDAFWMLVAIVENILPENYFTPDLLASRADQRVLKGYVKQLCGRVHIHLRKLGVDLEAMTFNWFLSVFADCLSPELLFRIWDVFFLEGNSYLFRVAIALVRLNEKNLLQCRTPAAVYSFLKDMTTHVATSPDGLVKMSCEGIVVKEVTAKDVEKRRAAEIEELKREIEELSRLTSFPARTHPPGLLGDSRECYCTTTPLNPYTQITHYDNPSNHFGKLRQHSFRIISAIDLRISFGYYRCFSCEQFTDRHQITDRENVHSFLHNTEINMPTFGSSSSTHASHDGTTKPKVSSRIKQLFRIKPSSSSGRRQLLDSSSVSTGETDNHSPTIVSNPYFQHQGAPEHENGTANGAAPKPKRSPTETSEMARRLRRVASAPNAQQLKNGQVVDEKERERPASTGLGKVLDKDQLVSSMLEPPNSNSSSDPLSESAVTESLGSAAGSGTGSSFLLPVKDELAPPDLRGKNGAFRRTYSSNSIKVRTVEVGPQSFEKIKLLGKGDVGKVYLVREKKSSRLYAMKVLSKAEMIKRNKIKRALAEQEILATSNHPFIVTLYHSFQSDENLYFCMEYCAGGEFFRALQTRPGKCIPEDAARFYAAEVTAALEYLHLMGFIYRDLKPENILLHQSGHIMLSDFDLSKQSESGGAPTMIVSKSGATPHSLPALDTKSCIANFRTNSFVGTEEYIAPEVIKGCGHTSAVDWWTLGILIYEMLYGTTPFKGKNRNMTFSNILRNEVPFPEHAGAQQISSLCKGLIRKLLIKDEHKRLGSRAGASDVKSHPYFRTTQWALLRHQRAPMVPNQASGSDAVNFRSLKESESIDIGRGVAIPGRNGSAGGEDDPFENFNSVTLHHDGEFEGLVGKPAGVIA</sequence>
<evidence type="ECO:0000256" key="3">
    <source>
        <dbReference type="ARBA" id="ARBA00022527"/>
    </source>
</evidence>
<feature type="domain" description="Protein kinase" evidence="11">
    <location>
        <begin position="1503"/>
        <end position="1793"/>
    </location>
</feature>
<evidence type="ECO:0000313" key="14">
    <source>
        <dbReference type="Proteomes" id="UP000033140"/>
    </source>
</evidence>
<dbReference type="SUPFAM" id="SSF56112">
    <property type="entry name" value="Protein kinase-like (PK-like)"/>
    <property type="match status" value="1"/>
</dbReference>
<dbReference type="InterPro" id="IPR035969">
    <property type="entry name" value="Rab-GAP_TBC_sf"/>
</dbReference>
<dbReference type="FunFam" id="3.30.200.20:FF:000078">
    <property type="entry name" value="Serine/threonine-protein kinase nrc-2"/>
    <property type="match status" value="1"/>
</dbReference>
<evidence type="ECO:0000259" key="11">
    <source>
        <dbReference type="PROSITE" id="PS50011"/>
    </source>
</evidence>
<dbReference type="PANTHER" id="PTHR45637">
    <property type="entry name" value="FLIPPASE KINASE 1-RELATED"/>
    <property type="match status" value="1"/>
</dbReference>
<feature type="region of interest" description="Disordered" evidence="10">
    <location>
        <begin position="712"/>
        <end position="744"/>
    </location>
</feature>
<dbReference type="Gene3D" id="1.10.472.80">
    <property type="entry name" value="Ypt/Rab-GAP domain of gyp1p, domain 3"/>
    <property type="match status" value="1"/>
</dbReference>
<feature type="region of interest" description="Disordered" evidence="10">
    <location>
        <begin position="310"/>
        <end position="360"/>
    </location>
</feature>
<dbReference type="SUPFAM" id="SSF47923">
    <property type="entry name" value="Ypt/Rab-GAP domain of gyp1p"/>
    <property type="match status" value="2"/>
</dbReference>
<dbReference type="SMART" id="SM00164">
    <property type="entry name" value="TBC"/>
    <property type="match status" value="1"/>
</dbReference>
<comment type="catalytic activity">
    <reaction evidence="8">
        <text>L-threonyl-[protein] + ATP = O-phospho-L-threonyl-[protein] + ADP + H(+)</text>
        <dbReference type="Rhea" id="RHEA:46608"/>
        <dbReference type="Rhea" id="RHEA-COMP:11060"/>
        <dbReference type="Rhea" id="RHEA-COMP:11605"/>
        <dbReference type="ChEBI" id="CHEBI:15378"/>
        <dbReference type="ChEBI" id="CHEBI:30013"/>
        <dbReference type="ChEBI" id="CHEBI:30616"/>
        <dbReference type="ChEBI" id="CHEBI:61977"/>
        <dbReference type="ChEBI" id="CHEBI:456216"/>
        <dbReference type="EC" id="2.7.11.1"/>
    </reaction>
</comment>
<feature type="compositionally biased region" description="Polar residues" evidence="10">
    <location>
        <begin position="781"/>
        <end position="796"/>
    </location>
</feature>
<feature type="region of interest" description="Disordered" evidence="10">
    <location>
        <begin position="373"/>
        <end position="417"/>
    </location>
</feature>
<reference evidence="13 14" key="2">
    <citation type="journal article" date="2014" name="J. Gen. Appl. Microbiol.">
        <title>The early diverging ascomycetous budding yeast Saitoella complicata has three histone deacetylases belonging to the Clr6, Hos2, and Rpd3 lineages.</title>
        <authorList>
            <person name="Nishida H."/>
            <person name="Matsumoto T."/>
            <person name="Kondo S."/>
            <person name="Hamamoto M."/>
            <person name="Yoshikawa H."/>
        </authorList>
    </citation>
    <scope>NUCLEOTIDE SEQUENCE [LARGE SCALE GENOMIC DNA]</scope>
    <source>
        <strain evidence="13 14">NRRL Y-17804</strain>
    </source>
</reference>
<name>A0A0E9NI79_SAICN</name>
<evidence type="ECO:0000256" key="1">
    <source>
        <dbReference type="ARBA" id="ARBA00009903"/>
    </source>
</evidence>
<keyword evidence="7" id="KW-0067">ATP-binding</keyword>
<evidence type="ECO:0000256" key="4">
    <source>
        <dbReference type="ARBA" id="ARBA00022679"/>
    </source>
</evidence>
<reference evidence="13 14" key="3">
    <citation type="journal article" date="2015" name="Genome Announc.">
        <title>Draft Genome Sequence of the Archiascomycetous Yeast Saitoella complicata.</title>
        <authorList>
            <person name="Yamauchi K."/>
            <person name="Kondo S."/>
            <person name="Hamamoto M."/>
            <person name="Takahashi Y."/>
            <person name="Ogura Y."/>
            <person name="Hayashi T."/>
            <person name="Nishida H."/>
        </authorList>
    </citation>
    <scope>NUCLEOTIDE SEQUENCE [LARGE SCALE GENOMIC DNA]</scope>
    <source>
        <strain evidence="13 14">NRRL Y-17804</strain>
    </source>
</reference>
<dbReference type="Gene3D" id="3.30.200.20">
    <property type="entry name" value="Phosphorylase Kinase, domain 1"/>
    <property type="match status" value="1"/>
</dbReference>
<dbReference type="CDD" id="cd05574">
    <property type="entry name" value="STKc_phototropin_like"/>
    <property type="match status" value="1"/>
</dbReference>
<dbReference type="InterPro" id="IPR000195">
    <property type="entry name" value="Rab-GAP-TBC_dom"/>
</dbReference>
<evidence type="ECO:0000256" key="6">
    <source>
        <dbReference type="ARBA" id="ARBA00022777"/>
    </source>
</evidence>
<keyword evidence="4" id="KW-0808">Transferase</keyword>
<feature type="region of interest" description="Disordered" evidence="10">
    <location>
        <begin position="766"/>
        <end position="815"/>
    </location>
</feature>
<dbReference type="Gene3D" id="1.10.8.270">
    <property type="entry name" value="putative rabgap domain of human tbc1 domain family member 14 like domains"/>
    <property type="match status" value="1"/>
</dbReference>
<feature type="compositionally biased region" description="Polar residues" evidence="10">
    <location>
        <begin position="143"/>
        <end position="152"/>
    </location>
</feature>
<feature type="region of interest" description="Disordered" evidence="10">
    <location>
        <begin position="1285"/>
        <end position="1465"/>
    </location>
</feature>
<feature type="region of interest" description="Disordered" evidence="10">
    <location>
        <begin position="111"/>
        <end position="173"/>
    </location>
</feature>
<keyword evidence="5" id="KW-0547">Nucleotide-binding</keyword>
<evidence type="ECO:0000256" key="10">
    <source>
        <dbReference type="SAM" id="MobiDB-lite"/>
    </source>
</evidence>
<comment type="caution">
    <text evidence="13">The sequence shown here is derived from an EMBL/GenBank/DDBJ whole genome shotgun (WGS) entry which is preliminary data.</text>
</comment>
<dbReference type="InterPro" id="IPR011009">
    <property type="entry name" value="Kinase-like_dom_sf"/>
</dbReference>
<feature type="compositionally biased region" description="Basic and acidic residues" evidence="10">
    <location>
        <begin position="714"/>
        <end position="732"/>
    </location>
</feature>
<dbReference type="Proteomes" id="UP000033140">
    <property type="component" value="Unassembled WGS sequence"/>
</dbReference>
<feature type="compositionally biased region" description="Polar residues" evidence="10">
    <location>
        <begin position="1317"/>
        <end position="1350"/>
    </location>
</feature>
<feature type="compositionally biased region" description="Low complexity" evidence="10">
    <location>
        <begin position="1451"/>
        <end position="1461"/>
    </location>
</feature>
<evidence type="ECO:0000259" key="12">
    <source>
        <dbReference type="PROSITE" id="PS50086"/>
    </source>
</evidence>
<dbReference type="GO" id="GO:0004674">
    <property type="term" value="F:protein serine/threonine kinase activity"/>
    <property type="evidence" value="ECO:0007669"/>
    <property type="project" value="UniProtKB-KW"/>
</dbReference>
<evidence type="ECO:0000313" key="13">
    <source>
        <dbReference type="EMBL" id="GAO49518.1"/>
    </source>
</evidence>
<dbReference type="PROSITE" id="PS50011">
    <property type="entry name" value="PROTEIN_KINASE_DOM"/>
    <property type="match status" value="1"/>
</dbReference>
<keyword evidence="6" id="KW-0418">Kinase</keyword>
<organism evidence="13 14">
    <name type="scientific">Saitoella complicata (strain BCRC 22490 / CBS 7301 / JCM 7358 / NBRC 10748 / NRRL Y-17804)</name>
    <dbReference type="NCBI Taxonomy" id="698492"/>
    <lineage>
        <taxon>Eukaryota</taxon>
        <taxon>Fungi</taxon>
        <taxon>Dikarya</taxon>
        <taxon>Ascomycota</taxon>
        <taxon>Taphrinomycotina</taxon>
        <taxon>Taphrinomycotina incertae sedis</taxon>
        <taxon>Saitoella</taxon>
    </lineage>
</organism>
<dbReference type="EMBL" id="BACD03000023">
    <property type="protein sequence ID" value="GAO49518.1"/>
    <property type="molecule type" value="Genomic_DNA"/>
</dbReference>
<feature type="compositionally biased region" description="Acidic residues" evidence="10">
    <location>
        <begin position="733"/>
        <end position="744"/>
    </location>
</feature>